<keyword evidence="8" id="KW-0966">Cell projection</keyword>
<evidence type="ECO:0000259" key="6">
    <source>
        <dbReference type="Pfam" id="PF02465"/>
    </source>
</evidence>
<dbReference type="RefSeq" id="WP_205310247.1">
    <property type="nucleotide sequence ID" value="NZ_JAERPS020000001.1"/>
</dbReference>
<comment type="caution">
    <text evidence="8">The sequence shown here is derived from an EMBL/GenBank/DDBJ whole genome shotgun (WGS) entry which is preliminary data.</text>
</comment>
<organism evidence="8 9">
    <name type="scientific">Rheinheimera maricola</name>
    <dbReference type="NCBI Taxonomy" id="2793282"/>
    <lineage>
        <taxon>Bacteria</taxon>
        <taxon>Pseudomonadati</taxon>
        <taxon>Pseudomonadota</taxon>
        <taxon>Gammaproteobacteria</taxon>
        <taxon>Chromatiales</taxon>
        <taxon>Chromatiaceae</taxon>
        <taxon>Rheinheimera</taxon>
    </lineage>
</organism>
<comment type="similarity">
    <text evidence="1 5">Belongs to the FliD family.</text>
</comment>
<dbReference type="Pfam" id="PF07196">
    <property type="entry name" value="Flagellin_IN"/>
    <property type="match status" value="1"/>
</dbReference>
<name>A0ABS7X3S3_9GAMM</name>
<evidence type="ECO:0000313" key="8">
    <source>
        <dbReference type="EMBL" id="MBZ9610209.1"/>
    </source>
</evidence>
<evidence type="ECO:0000256" key="2">
    <source>
        <dbReference type="ARBA" id="ARBA00011255"/>
    </source>
</evidence>
<dbReference type="InterPro" id="IPR040026">
    <property type="entry name" value="FliD"/>
</dbReference>
<reference evidence="8 9" key="2">
    <citation type="submission" date="2021-08" db="EMBL/GenBank/DDBJ databases">
        <title>Rheinheimera aquimaris sp. nov., isolated from seawater of the East Sea in Korea.</title>
        <authorList>
            <person name="Kim K.H."/>
            <person name="Wenting R."/>
            <person name="Kim K.R."/>
            <person name="Jeon C.O."/>
        </authorList>
    </citation>
    <scope>NUCLEOTIDE SEQUENCE [LARGE SCALE GENOMIC DNA]</scope>
    <source>
        <strain evidence="8 9">MA-13</strain>
    </source>
</reference>
<comment type="subunit">
    <text evidence="2 5">Homopentamer.</text>
</comment>
<dbReference type="PANTHER" id="PTHR30288">
    <property type="entry name" value="FLAGELLAR CAP/ASSEMBLY PROTEIN FLID"/>
    <property type="match status" value="1"/>
</dbReference>
<evidence type="ECO:0000259" key="7">
    <source>
        <dbReference type="Pfam" id="PF07195"/>
    </source>
</evidence>
<dbReference type="InterPro" id="IPR010810">
    <property type="entry name" value="Flagellin_hook_IN_motif"/>
</dbReference>
<keyword evidence="5" id="KW-0964">Secreted</keyword>
<proteinExistence type="inferred from homology"/>
<evidence type="ECO:0000256" key="1">
    <source>
        <dbReference type="ARBA" id="ARBA00009764"/>
    </source>
</evidence>
<dbReference type="Pfam" id="PF07195">
    <property type="entry name" value="FliD_C"/>
    <property type="match status" value="1"/>
</dbReference>
<evidence type="ECO:0000313" key="9">
    <source>
        <dbReference type="Proteomes" id="UP000663814"/>
    </source>
</evidence>
<dbReference type="InterPro" id="IPR003481">
    <property type="entry name" value="FliD_N"/>
</dbReference>
<gene>
    <name evidence="8" type="primary">fliD</name>
    <name evidence="8" type="ORF">I4W93_001240</name>
</gene>
<comment type="subcellular location">
    <subcellularLocation>
        <location evidence="5">Secreted</location>
    </subcellularLocation>
    <subcellularLocation>
        <location evidence="5">Bacterial flagellum</location>
    </subcellularLocation>
</comment>
<keyword evidence="8" id="KW-0282">Flagellum</keyword>
<dbReference type="Proteomes" id="UP000663814">
    <property type="component" value="Unassembled WGS sequence"/>
</dbReference>
<dbReference type="InterPro" id="IPR002347">
    <property type="entry name" value="SDR_fam"/>
</dbReference>
<dbReference type="EMBL" id="JAERPS020000001">
    <property type="protein sequence ID" value="MBZ9610209.1"/>
    <property type="molecule type" value="Genomic_DNA"/>
</dbReference>
<dbReference type="PRINTS" id="PR00081">
    <property type="entry name" value="GDHRDH"/>
</dbReference>
<accession>A0ABS7X3S3</accession>
<feature type="domain" description="Flagellar hook-associated protein 2 C-terminal" evidence="7">
    <location>
        <begin position="229"/>
        <end position="447"/>
    </location>
</feature>
<keyword evidence="3" id="KW-0175">Coiled coil</keyword>
<comment type="function">
    <text evidence="5">Required for morphogenesis and for the elongation of the flagellar filament by facilitating polymerization of the flagellin monomers at the tip of growing filament. Forms a capping structure, which prevents flagellin subunits (transported through the central channel of the flagellum) from leaking out without polymerization at the distal end.</text>
</comment>
<reference evidence="8 9" key="1">
    <citation type="submission" date="2020-12" db="EMBL/GenBank/DDBJ databases">
        <authorList>
            <person name="Ruan W."/>
            <person name="Khan S.A."/>
            <person name="Jeon C.O."/>
        </authorList>
    </citation>
    <scope>NUCLEOTIDE SEQUENCE [LARGE SCALE GENOMIC DNA]</scope>
    <source>
        <strain evidence="8 9">MA-13</strain>
    </source>
</reference>
<dbReference type="Pfam" id="PF02465">
    <property type="entry name" value="FliD_N"/>
    <property type="match status" value="1"/>
</dbReference>
<keyword evidence="9" id="KW-1185">Reference proteome</keyword>
<sequence>MAIITSAGVGSGLDLESIIQATVNAEDLPRMKRFEASKTRFTVQLSGLGAVKSSLSALQDIIKKLADPENFTKRSNTLVQPASGEIISVASNSSATPGSFNIKVNQLAQGSRATTNAAFTAPTDVVSAAGGKLTIAAGDKSFEVDVAAGATLEEIRAAINDSADNFGVSVNIINTGGVTPESKLVITSNVSGTGNDLTISNDTAELDSISTSAFGGGAGGLTIAAADQAQDAIIEVDGIAISSSTNIFKDAVQDLTFTAKKVSEGTETAKLTVDYDKTGVEKLMDEFITAYNNAIGTMDYHTKTGAALYGDAGMRSLKNQLTNTLSTVVSGAGGFETLFDVGIGLTKDGKLEKSSLVRSVNEALTSNYADVGKLFSGDSGLAKGFETLLETQLEGKGSFKFREESLNKSLRQLEDDKLSHDYRMTQLEAGLRAKYANLDVLIAQMQSSGSYITQQLANLPGFTRNKN</sequence>
<dbReference type="InterPro" id="IPR010809">
    <property type="entry name" value="FliD_C"/>
</dbReference>
<keyword evidence="8" id="KW-0969">Cilium</keyword>
<protein>
    <recommendedName>
        <fullName evidence="5">Flagellar hook-associated protein 2</fullName>
        <shortName evidence="5">HAP2</shortName>
    </recommendedName>
    <alternativeName>
        <fullName evidence="5">Flagellar cap protein</fullName>
    </alternativeName>
</protein>
<evidence type="ECO:0000256" key="5">
    <source>
        <dbReference type="RuleBase" id="RU362066"/>
    </source>
</evidence>
<feature type="domain" description="Flagellar hook-associated protein 2 N-terminal" evidence="6">
    <location>
        <begin position="11"/>
        <end position="110"/>
    </location>
</feature>
<dbReference type="PANTHER" id="PTHR30288:SF0">
    <property type="entry name" value="FLAGELLAR HOOK-ASSOCIATED PROTEIN 2"/>
    <property type="match status" value="1"/>
</dbReference>
<evidence type="ECO:0000256" key="4">
    <source>
        <dbReference type="ARBA" id="ARBA00023143"/>
    </source>
</evidence>
<evidence type="ECO:0000256" key="3">
    <source>
        <dbReference type="ARBA" id="ARBA00023054"/>
    </source>
</evidence>
<keyword evidence="4 5" id="KW-0975">Bacterial flagellum</keyword>